<dbReference type="EMBL" id="BAAAMR010000027">
    <property type="protein sequence ID" value="GAA2138816.1"/>
    <property type="molecule type" value="Genomic_DNA"/>
</dbReference>
<reference evidence="3 4" key="1">
    <citation type="journal article" date="2019" name="Int. J. Syst. Evol. Microbiol.">
        <title>The Global Catalogue of Microorganisms (GCM) 10K type strain sequencing project: providing services to taxonomists for standard genome sequencing and annotation.</title>
        <authorList>
            <consortium name="The Broad Institute Genomics Platform"/>
            <consortium name="The Broad Institute Genome Sequencing Center for Infectious Disease"/>
            <person name="Wu L."/>
            <person name="Ma J."/>
        </authorList>
    </citation>
    <scope>NUCLEOTIDE SEQUENCE [LARGE SCALE GENOMIC DNA]</scope>
    <source>
        <strain evidence="3 4">JCM 13850</strain>
    </source>
</reference>
<dbReference type="InterPro" id="IPR058407">
    <property type="entry name" value="DUF8094"/>
</dbReference>
<proteinExistence type="predicted"/>
<evidence type="ECO:0000313" key="3">
    <source>
        <dbReference type="EMBL" id="GAA2138816.1"/>
    </source>
</evidence>
<evidence type="ECO:0000259" key="2">
    <source>
        <dbReference type="Pfam" id="PF26366"/>
    </source>
</evidence>
<evidence type="ECO:0000256" key="1">
    <source>
        <dbReference type="SAM" id="SignalP"/>
    </source>
</evidence>
<accession>A0ABN2Z994</accession>
<comment type="caution">
    <text evidence="3">The sequence shown here is derived from an EMBL/GenBank/DDBJ whole genome shotgun (WGS) entry which is preliminary data.</text>
</comment>
<organism evidence="3 4">
    <name type="scientific">Actinomadura napierensis</name>
    <dbReference type="NCBI Taxonomy" id="267854"/>
    <lineage>
        <taxon>Bacteria</taxon>
        <taxon>Bacillati</taxon>
        <taxon>Actinomycetota</taxon>
        <taxon>Actinomycetes</taxon>
        <taxon>Streptosporangiales</taxon>
        <taxon>Thermomonosporaceae</taxon>
        <taxon>Actinomadura</taxon>
    </lineage>
</organism>
<sequence length="341" mass="35098">MDRITDSTTGGCMPARIVTSTALSAALPACLLAGAALAAAGCDDNTSSAGVGPPALTKQQAGQVLAAYATAVNRAGKRLDGKALPGIEADPQLSMDDAALKLRRVIRQRPPAMKFAHTTFYVPRLHGYPHWFAADSITGKGKQTLRHALLFTQAKAGAPWLLAADPYPTDAALSRVALDPDGYATPVDAGDKGLPVAPGKLPAAHAALLTGGPSASGASALAKGPKTTETYAALKQGEQALAKRGVTLTSKFSAAPYTVYALRTKDRGALVWYVVKQNEAYSAAKRGTLAVSGDLTGLAPAASARTHMDTTVLVQYLATVPPKGRAAVTGMYRKAISAHGS</sequence>
<protein>
    <recommendedName>
        <fullName evidence="2">DUF8094 domain-containing protein</fullName>
    </recommendedName>
</protein>
<evidence type="ECO:0000313" key="4">
    <source>
        <dbReference type="Proteomes" id="UP001501020"/>
    </source>
</evidence>
<keyword evidence="1" id="KW-0732">Signal</keyword>
<feature type="chain" id="PRO_5047395801" description="DUF8094 domain-containing protein" evidence="1">
    <location>
        <begin position="39"/>
        <end position="341"/>
    </location>
</feature>
<dbReference type="Proteomes" id="UP001501020">
    <property type="component" value="Unassembled WGS sequence"/>
</dbReference>
<dbReference type="Pfam" id="PF26366">
    <property type="entry name" value="DUF8094"/>
    <property type="match status" value="1"/>
</dbReference>
<gene>
    <name evidence="3" type="ORF">GCM10009727_34830</name>
</gene>
<keyword evidence="4" id="KW-1185">Reference proteome</keyword>
<name>A0ABN2Z994_9ACTN</name>
<feature type="domain" description="DUF8094" evidence="2">
    <location>
        <begin position="54"/>
        <end position="340"/>
    </location>
</feature>
<feature type="signal peptide" evidence="1">
    <location>
        <begin position="1"/>
        <end position="38"/>
    </location>
</feature>